<gene>
    <name evidence="1" type="ORF">T4B_2113</name>
</gene>
<dbReference type="EMBL" id="JYDS01000020">
    <property type="protein sequence ID" value="KRZ31924.1"/>
    <property type="molecule type" value="Genomic_DNA"/>
</dbReference>
<reference evidence="1 2" key="1">
    <citation type="submission" date="2015-01" db="EMBL/GenBank/DDBJ databases">
        <title>Evolution of Trichinella species and genotypes.</title>
        <authorList>
            <person name="Korhonen P.K."/>
            <person name="Edoardo P."/>
            <person name="Giuseppe L.R."/>
            <person name="Gasser R.B."/>
        </authorList>
    </citation>
    <scope>NUCLEOTIDE SEQUENCE [LARGE SCALE GENOMIC DNA]</scope>
    <source>
        <strain evidence="1">ISS588</strain>
    </source>
</reference>
<evidence type="ECO:0000313" key="2">
    <source>
        <dbReference type="Proteomes" id="UP000054805"/>
    </source>
</evidence>
<sequence>MALISEVSSPRNCAVNRTKGEMRHTDQLLQLLIESTVAIQHAETLTKDNESTEKRRLKMKKMGKNPMFFEICQQELIKAEIYG</sequence>
<dbReference type="AlphaFoldDB" id="A0A0V1JAH5"/>
<organism evidence="1 2">
    <name type="scientific">Trichinella pseudospiralis</name>
    <name type="common">Parasitic roundworm</name>
    <dbReference type="NCBI Taxonomy" id="6337"/>
    <lineage>
        <taxon>Eukaryota</taxon>
        <taxon>Metazoa</taxon>
        <taxon>Ecdysozoa</taxon>
        <taxon>Nematoda</taxon>
        <taxon>Enoplea</taxon>
        <taxon>Dorylaimia</taxon>
        <taxon>Trichinellida</taxon>
        <taxon>Trichinellidae</taxon>
        <taxon>Trichinella</taxon>
    </lineage>
</organism>
<evidence type="ECO:0000313" key="1">
    <source>
        <dbReference type="EMBL" id="KRZ31924.1"/>
    </source>
</evidence>
<keyword evidence="2" id="KW-1185">Reference proteome</keyword>
<dbReference type="Proteomes" id="UP000054805">
    <property type="component" value="Unassembled WGS sequence"/>
</dbReference>
<proteinExistence type="predicted"/>
<comment type="caution">
    <text evidence="1">The sequence shown here is derived from an EMBL/GenBank/DDBJ whole genome shotgun (WGS) entry which is preliminary data.</text>
</comment>
<name>A0A0V1JAH5_TRIPS</name>
<accession>A0A0V1JAH5</accession>
<protein>
    <submittedName>
        <fullName evidence="1">Uncharacterized protein</fullName>
    </submittedName>
</protein>